<dbReference type="AlphaFoldDB" id="A0A8X7BQ30"/>
<dbReference type="Proteomes" id="UP000886998">
    <property type="component" value="Unassembled WGS sequence"/>
</dbReference>
<feature type="compositionally biased region" description="Basic and acidic residues" evidence="1">
    <location>
        <begin position="96"/>
        <end position="112"/>
    </location>
</feature>
<comment type="caution">
    <text evidence="2">The sequence shown here is derived from an EMBL/GenBank/DDBJ whole genome shotgun (WGS) entry which is preliminary data.</text>
</comment>
<proteinExistence type="predicted"/>
<accession>A0A8X7BQ30</accession>
<organism evidence="2 3">
    <name type="scientific">Trichonephila inaurata madagascariensis</name>
    <dbReference type="NCBI Taxonomy" id="2747483"/>
    <lineage>
        <taxon>Eukaryota</taxon>
        <taxon>Metazoa</taxon>
        <taxon>Ecdysozoa</taxon>
        <taxon>Arthropoda</taxon>
        <taxon>Chelicerata</taxon>
        <taxon>Arachnida</taxon>
        <taxon>Araneae</taxon>
        <taxon>Araneomorphae</taxon>
        <taxon>Entelegynae</taxon>
        <taxon>Araneoidea</taxon>
        <taxon>Nephilidae</taxon>
        <taxon>Trichonephila</taxon>
        <taxon>Trichonephila inaurata</taxon>
    </lineage>
</organism>
<name>A0A8X7BQ30_9ARAC</name>
<evidence type="ECO:0000313" key="3">
    <source>
        <dbReference type="Proteomes" id="UP000886998"/>
    </source>
</evidence>
<feature type="region of interest" description="Disordered" evidence="1">
    <location>
        <begin position="77"/>
        <end position="112"/>
    </location>
</feature>
<evidence type="ECO:0000313" key="2">
    <source>
        <dbReference type="EMBL" id="GFY38119.1"/>
    </source>
</evidence>
<gene>
    <name evidence="2" type="ORF">TNIN_80591</name>
</gene>
<dbReference type="EMBL" id="BMAV01000659">
    <property type="protein sequence ID" value="GFY38119.1"/>
    <property type="molecule type" value="Genomic_DNA"/>
</dbReference>
<evidence type="ECO:0000256" key="1">
    <source>
        <dbReference type="SAM" id="MobiDB-lite"/>
    </source>
</evidence>
<reference evidence="2" key="1">
    <citation type="submission" date="2020-08" db="EMBL/GenBank/DDBJ databases">
        <title>Multicomponent nature underlies the extraordinary mechanical properties of spider dragline silk.</title>
        <authorList>
            <person name="Kono N."/>
            <person name="Nakamura H."/>
            <person name="Mori M."/>
            <person name="Yoshida Y."/>
            <person name="Ohtoshi R."/>
            <person name="Malay A.D."/>
            <person name="Moran D.A.P."/>
            <person name="Tomita M."/>
            <person name="Numata K."/>
            <person name="Arakawa K."/>
        </authorList>
    </citation>
    <scope>NUCLEOTIDE SEQUENCE</scope>
</reference>
<protein>
    <submittedName>
        <fullName evidence="2">Uncharacterized protein</fullName>
    </submittedName>
</protein>
<keyword evidence="3" id="KW-1185">Reference proteome</keyword>
<sequence length="112" mass="12660">MESDSFQLLCDIEPVSMDNVLLLYKAKIQPIQLYPKTSISGWIFRLGPKLTDVKSGLGRPYLEEETISRTAEKFSFRSGFKGPRRESSQPGGQHVLLDKGKQLSKTITRDDL</sequence>